<gene>
    <name evidence="1" type="ORF">GA0070623_1400</name>
</gene>
<keyword evidence="2" id="KW-1185">Reference proteome</keyword>
<sequence>MRWLGRVLGGGNRQVQEDPVRQAALSAEVRQRFGTHLAVRPADQVAAIVGLLDDGDGLAVAATIVGEFATAAHADLLAQTAELYRRTGHRFPVDRRNYRPLWREVGGRLHWPLFALPGGLHPYVHVAAAATVIGARASQLVRATDPDPLLAHLFEVLDLTTCGWEYGRVRVDHDGASLVGRLISTTRDVRAAMKDPPPLPPSVRELMRTNRSVDVFDLTGDRVVGTINVGGELRPALLT</sequence>
<dbReference type="AlphaFoldDB" id="A0A109IN74"/>
<name>A0A109IN74_9ACTN</name>
<protein>
    <submittedName>
        <fullName evidence="1">Uncharacterized protein</fullName>
    </submittedName>
</protein>
<dbReference type="OrthoDB" id="3360338at2"/>
<accession>A0A109IN74</accession>
<proteinExistence type="predicted"/>
<evidence type="ECO:0000313" key="2">
    <source>
        <dbReference type="Proteomes" id="UP000198226"/>
    </source>
</evidence>
<dbReference type="Proteomes" id="UP000198226">
    <property type="component" value="Chromosome I"/>
</dbReference>
<organism evidence="1 2">
    <name type="scientific">Micromonospora rifamycinica</name>
    <dbReference type="NCBI Taxonomy" id="291594"/>
    <lineage>
        <taxon>Bacteria</taxon>
        <taxon>Bacillati</taxon>
        <taxon>Actinomycetota</taxon>
        <taxon>Actinomycetes</taxon>
        <taxon>Micromonosporales</taxon>
        <taxon>Micromonosporaceae</taxon>
        <taxon>Micromonospora</taxon>
    </lineage>
</organism>
<dbReference type="EMBL" id="LT607752">
    <property type="protein sequence ID" value="SCG46755.1"/>
    <property type="molecule type" value="Genomic_DNA"/>
</dbReference>
<reference evidence="2" key="1">
    <citation type="submission" date="2016-06" db="EMBL/GenBank/DDBJ databases">
        <authorList>
            <person name="Varghese N."/>
            <person name="Submissions Spin"/>
        </authorList>
    </citation>
    <scope>NUCLEOTIDE SEQUENCE [LARGE SCALE GENOMIC DNA]</scope>
    <source>
        <strain evidence="2">DSM 44983</strain>
    </source>
</reference>
<dbReference type="RefSeq" id="WP_067303606.1">
    <property type="nucleotide sequence ID" value="NZ_LRMV01000017.1"/>
</dbReference>
<evidence type="ECO:0000313" key="1">
    <source>
        <dbReference type="EMBL" id="SCG46755.1"/>
    </source>
</evidence>